<feature type="transmembrane region" description="Helical" evidence="5">
    <location>
        <begin position="114"/>
        <end position="132"/>
    </location>
</feature>
<reference evidence="6" key="2">
    <citation type="journal article" date="2021" name="PeerJ">
        <title>Extensive microbial diversity within the chicken gut microbiome revealed by metagenomics and culture.</title>
        <authorList>
            <person name="Gilroy R."/>
            <person name="Ravi A."/>
            <person name="Getino M."/>
            <person name="Pursley I."/>
            <person name="Horton D.L."/>
            <person name="Alikhan N.F."/>
            <person name="Baker D."/>
            <person name="Gharbi K."/>
            <person name="Hall N."/>
            <person name="Watson M."/>
            <person name="Adriaenssens E.M."/>
            <person name="Foster-Nyarko E."/>
            <person name="Jarju S."/>
            <person name="Secka A."/>
            <person name="Antonio M."/>
            <person name="Oren A."/>
            <person name="Chaudhuri R.R."/>
            <person name="La Ragione R."/>
            <person name="Hildebrand F."/>
            <person name="Pallen M.J."/>
        </authorList>
    </citation>
    <scope>NUCLEOTIDE SEQUENCE</scope>
    <source>
        <strain evidence="6">1748</strain>
    </source>
</reference>
<feature type="transmembrane region" description="Helical" evidence="5">
    <location>
        <begin position="246"/>
        <end position="270"/>
    </location>
</feature>
<dbReference type="Proteomes" id="UP000823629">
    <property type="component" value="Unassembled WGS sequence"/>
</dbReference>
<accession>A0A9D9D832</accession>
<evidence type="ECO:0000256" key="2">
    <source>
        <dbReference type="ARBA" id="ARBA00022692"/>
    </source>
</evidence>
<dbReference type="EMBL" id="JADING010000127">
    <property type="protein sequence ID" value="MBO8414680.1"/>
    <property type="molecule type" value="Genomic_DNA"/>
</dbReference>
<dbReference type="PANTHER" id="PTHR33514:SF13">
    <property type="entry name" value="PROTEIN ABCI12, CHLOROPLASTIC"/>
    <property type="match status" value="1"/>
</dbReference>
<feature type="transmembrane region" description="Helical" evidence="5">
    <location>
        <begin position="46"/>
        <end position="71"/>
    </location>
</feature>
<comment type="subcellular location">
    <subcellularLocation>
        <location evidence="1">Membrane</location>
        <topology evidence="1">Multi-pass membrane protein</topology>
    </subcellularLocation>
</comment>
<evidence type="ECO:0000256" key="5">
    <source>
        <dbReference type="SAM" id="Phobius"/>
    </source>
</evidence>
<dbReference type="AlphaFoldDB" id="A0A9D9D832"/>
<feature type="transmembrane region" description="Helical" evidence="5">
    <location>
        <begin position="22"/>
        <end position="39"/>
    </location>
</feature>
<keyword evidence="2 5" id="KW-0812">Transmembrane</keyword>
<evidence type="ECO:0000313" key="6">
    <source>
        <dbReference type="EMBL" id="MBO8414680.1"/>
    </source>
</evidence>
<proteinExistence type="predicted"/>
<evidence type="ECO:0000313" key="7">
    <source>
        <dbReference type="Proteomes" id="UP000823629"/>
    </source>
</evidence>
<dbReference type="InterPro" id="IPR003339">
    <property type="entry name" value="ABC/ECF_trnsptr_transmembrane"/>
</dbReference>
<evidence type="ECO:0000256" key="1">
    <source>
        <dbReference type="ARBA" id="ARBA00004141"/>
    </source>
</evidence>
<dbReference type="GO" id="GO:0005886">
    <property type="term" value="C:plasma membrane"/>
    <property type="evidence" value="ECO:0007669"/>
    <property type="project" value="UniProtKB-ARBA"/>
</dbReference>
<keyword evidence="4 5" id="KW-0472">Membrane</keyword>
<dbReference type="PANTHER" id="PTHR33514">
    <property type="entry name" value="PROTEIN ABCI12, CHLOROPLASTIC"/>
    <property type="match status" value="1"/>
</dbReference>
<organism evidence="6 7">
    <name type="scientific">Candidatus Scatoplasma merdavium</name>
    <dbReference type="NCBI Taxonomy" id="2840932"/>
    <lineage>
        <taxon>Bacteria</taxon>
        <taxon>Bacillati</taxon>
        <taxon>Bacillota</taxon>
        <taxon>Bacilli</taxon>
        <taxon>Bacillales</taxon>
        <taxon>Candidatus Scatoplasma</taxon>
    </lineage>
</organism>
<evidence type="ECO:0000256" key="4">
    <source>
        <dbReference type="ARBA" id="ARBA00023136"/>
    </source>
</evidence>
<reference evidence="6" key="1">
    <citation type="submission" date="2020-10" db="EMBL/GenBank/DDBJ databases">
        <authorList>
            <person name="Gilroy R."/>
        </authorList>
    </citation>
    <scope>NUCLEOTIDE SEQUENCE</scope>
    <source>
        <strain evidence="6">1748</strain>
    </source>
</reference>
<feature type="transmembrane region" description="Helical" evidence="5">
    <location>
        <begin position="77"/>
        <end position="102"/>
    </location>
</feature>
<protein>
    <submittedName>
        <fullName evidence="6">Energy-coupling factor transporter transmembrane protein EcfT</fullName>
    </submittedName>
</protein>
<keyword evidence="3 5" id="KW-1133">Transmembrane helix</keyword>
<dbReference type="CDD" id="cd16914">
    <property type="entry name" value="EcfT"/>
    <property type="match status" value="1"/>
</dbReference>
<dbReference type="Pfam" id="PF02361">
    <property type="entry name" value="CbiQ"/>
    <property type="match status" value="1"/>
</dbReference>
<gene>
    <name evidence="6" type="ORF">IAC78_04355</name>
</gene>
<evidence type="ECO:0000256" key="3">
    <source>
        <dbReference type="ARBA" id="ARBA00022989"/>
    </source>
</evidence>
<sequence>MNNISLGKYVPLNTVIHRIDPRLKLIWFISMFVVLFLSYGTTRQNFLIYGVVFIFFFAAMLIGKVSFLQVFRSLKAIWLMMIFLLVINVLVTSEGTLAFYIGSFAVYYEGIIKTLYIIARLLLIIMMTSILTSTTKPIELTFAIEWLLTPLSWLKVPVQMFAMTLSLAIRFIPTLAEEAQRMMHAQAARGIDFKEGKFKEKVRGLVSLIIPLFMQCIMRAQELADAMDARGYNPLGKRTKYRRRHFTVLSLLFILVLAGFLATFIVLAIYQYDFIGMIINHFNL</sequence>
<name>A0A9D9D832_9BACL</name>
<comment type="caution">
    <text evidence="6">The sequence shown here is derived from an EMBL/GenBank/DDBJ whole genome shotgun (WGS) entry which is preliminary data.</text>
</comment>